<proteinExistence type="predicted"/>
<feature type="DNA-binding region" description="H-T-H motif" evidence="2">
    <location>
        <begin position="39"/>
        <end position="58"/>
    </location>
</feature>
<dbReference type="InterPro" id="IPR009057">
    <property type="entry name" value="Homeodomain-like_sf"/>
</dbReference>
<gene>
    <name evidence="4" type="ORF">FGL98_04530</name>
</gene>
<reference evidence="4 5" key="1">
    <citation type="submission" date="2019-05" db="EMBL/GenBank/DDBJ databases">
        <authorList>
            <person name="Lee S.D."/>
        </authorList>
    </citation>
    <scope>NUCLEOTIDE SEQUENCE [LARGE SCALE GENOMIC DNA]</scope>
    <source>
        <strain evidence="4 5">C5-26</strain>
    </source>
</reference>
<dbReference type="Pfam" id="PF00440">
    <property type="entry name" value="TetR_N"/>
    <property type="match status" value="1"/>
</dbReference>
<comment type="caution">
    <text evidence="4">The sequence shown here is derived from an EMBL/GenBank/DDBJ whole genome shotgun (WGS) entry which is preliminary data.</text>
</comment>
<dbReference type="InterPro" id="IPR001647">
    <property type="entry name" value="HTH_TetR"/>
</dbReference>
<dbReference type="Proteomes" id="UP000320244">
    <property type="component" value="Unassembled WGS sequence"/>
</dbReference>
<evidence type="ECO:0000313" key="4">
    <source>
        <dbReference type="EMBL" id="TWP37979.1"/>
    </source>
</evidence>
<protein>
    <submittedName>
        <fullName evidence="4">TetR/AcrR family transcriptional regulator</fullName>
    </submittedName>
</protein>
<dbReference type="PANTHER" id="PTHR30055:SF226">
    <property type="entry name" value="HTH-TYPE TRANSCRIPTIONAL REGULATOR PKSA"/>
    <property type="match status" value="1"/>
</dbReference>
<name>A0A563E6Q4_9MICO</name>
<dbReference type="InterPro" id="IPR050109">
    <property type="entry name" value="HTH-type_TetR-like_transc_reg"/>
</dbReference>
<dbReference type="GO" id="GO:0000976">
    <property type="term" value="F:transcription cis-regulatory region binding"/>
    <property type="evidence" value="ECO:0007669"/>
    <property type="project" value="TreeGrafter"/>
</dbReference>
<evidence type="ECO:0000256" key="2">
    <source>
        <dbReference type="PROSITE-ProRule" id="PRU00335"/>
    </source>
</evidence>
<sequence>MPTSRAAPRRARPLPVQERREALIDATMHALRQERRPLSTREIAQAAGVAEGTIFRIFASKDELIDAVIAKAFSTRTSDLEMDGIRLDQPLRDRLVDFVRIVQIRLQNVFGLMQALGLTAPPVVKDHPDAEGDRTQPVLDAMDRIVGGDHDQLRVSARELLRYLRLLTFSGSHEGVCAGQVMTPEEIVDVVLTGVRRAPWADENHVDGDLSQERNVMRLPK</sequence>
<dbReference type="GO" id="GO:0003700">
    <property type="term" value="F:DNA-binding transcription factor activity"/>
    <property type="evidence" value="ECO:0007669"/>
    <property type="project" value="TreeGrafter"/>
</dbReference>
<keyword evidence="1 2" id="KW-0238">DNA-binding</keyword>
<reference evidence="4 5" key="2">
    <citation type="submission" date="2019-08" db="EMBL/GenBank/DDBJ databases">
        <title>Jejuicoccus antrihumi gen. nov., sp. nov., a new member of the family Dermacoccaceae isolated from a cave.</title>
        <authorList>
            <person name="Schumann P."/>
            <person name="Kim I.S."/>
        </authorList>
    </citation>
    <scope>NUCLEOTIDE SEQUENCE [LARGE SCALE GENOMIC DNA]</scope>
    <source>
        <strain evidence="4 5">C5-26</strain>
    </source>
</reference>
<dbReference type="PANTHER" id="PTHR30055">
    <property type="entry name" value="HTH-TYPE TRANSCRIPTIONAL REGULATOR RUTR"/>
    <property type="match status" value="1"/>
</dbReference>
<feature type="domain" description="HTH tetR-type" evidence="3">
    <location>
        <begin position="17"/>
        <end position="76"/>
    </location>
</feature>
<evidence type="ECO:0000313" key="5">
    <source>
        <dbReference type="Proteomes" id="UP000320244"/>
    </source>
</evidence>
<dbReference type="EMBL" id="VCQV01000004">
    <property type="protein sequence ID" value="TWP37979.1"/>
    <property type="molecule type" value="Genomic_DNA"/>
</dbReference>
<dbReference type="SUPFAM" id="SSF46689">
    <property type="entry name" value="Homeodomain-like"/>
    <property type="match status" value="1"/>
</dbReference>
<keyword evidence="5" id="KW-1185">Reference proteome</keyword>
<accession>A0A563E6Q4</accession>
<organism evidence="4 5">
    <name type="scientific">Leekyejoonella antrihumi</name>
    <dbReference type="NCBI Taxonomy" id="1660198"/>
    <lineage>
        <taxon>Bacteria</taxon>
        <taxon>Bacillati</taxon>
        <taxon>Actinomycetota</taxon>
        <taxon>Actinomycetes</taxon>
        <taxon>Micrococcales</taxon>
        <taxon>Dermacoccaceae</taxon>
        <taxon>Leekyejoonella</taxon>
    </lineage>
</organism>
<evidence type="ECO:0000259" key="3">
    <source>
        <dbReference type="PROSITE" id="PS50977"/>
    </source>
</evidence>
<dbReference type="PROSITE" id="PS50977">
    <property type="entry name" value="HTH_TETR_2"/>
    <property type="match status" value="1"/>
</dbReference>
<dbReference type="OrthoDB" id="3539650at2"/>
<dbReference type="Gene3D" id="1.10.357.10">
    <property type="entry name" value="Tetracycline Repressor, domain 2"/>
    <property type="match status" value="1"/>
</dbReference>
<dbReference type="RefSeq" id="WP_146315549.1">
    <property type="nucleotide sequence ID" value="NZ_VCQV01000004.1"/>
</dbReference>
<evidence type="ECO:0000256" key="1">
    <source>
        <dbReference type="ARBA" id="ARBA00023125"/>
    </source>
</evidence>
<dbReference type="AlphaFoldDB" id="A0A563E6Q4"/>